<dbReference type="EMBL" id="MCRJ01000040">
    <property type="protein sequence ID" value="ODN70746.1"/>
    <property type="molecule type" value="Genomic_DNA"/>
</dbReference>
<keyword evidence="5" id="KW-1185">Reference proteome</keyword>
<evidence type="ECO:0000256" key="2">
    <source>
        <dbReference type="SAM" id="MobiDB-lite"/>
    </source>
</evidence>
<evidence type="ECO:0000259" key="3">
    <source>
        <dbReference type="Pfam" id="PF01627"/>
    </source>
</evidence>
<dbReference type="AlphaFoldDB" id="A0A1E3H4P3"/>
<reference evidence="4 5" key="1">
    <citation type="submission" date="2016-07" db="EMBL/GenBank/DDBJ databases">
        <title>Draft Genome Sequence of Methylobrevis pamukkalensis PK2.</title>
        <authorList>
            <person name="Vasilenko O.V."/>
            <person name="Doronina N.V."/>
            <person name="Shmareva M.N."/>
            <person name="Tarlachkov S.V."/>
            <person name="Mustakhimov I."/>
            <person name="Trotsenko Y.A."/>
        </authorList>
    </citation>
    <scope>NUCLEOTIDE SEQUENCE [LARGE SCALE GENOMIC DNA]</scope>
    <source>
        <strain evidence="4 5">PK2</strain>
    </source>
</reference>
<dbReference type="RefSeq" id="WP_169833545.1">
    <property type="nucleotide sequence ID" value="NZ_MCRJ01000040.1"/>
</dbReference>
<dbReference type="SUPFAM" id="SSF47226">
    <property type="entry name" value="Histidine-containing phosphotransfer domain, HPT domain"/>
    <property type="match status" value="1"/>
</dbReference>
<feature type="region of interest" description="Disordered" evidence="2">
    <location>
        <begin position="1"/>
        <end position="30"/>
    </location>
</feature>
<name>A0A1E3H4P3_9HYPH</name>
<accession>A0A1E3H4P3</accession>
<dbReference type="GO" id="GO:0000160">
    <property type="term" value="P:phosphorelay signal transduction system"/>
    <property type="evidence" value="ECO:0007669"/>
    <property type="project" value="UniProtKB-KW"/>
</dbReference>
<protein>
    <recommendedName>
        <fullName evidence="3">HPt domain-containing protein</fullName>
    </recommendedName>
</protein>
<keyword evidence="1" id="KW-0902">Two-component regulatory system</keyword>
<feature type="compositionally biased region" description="Polar residues" evidence="2">
    <location>
        <begin position="1"/>
        <end position="12"/>
    </location>
</feature>
<gene>
    <name evidence="4" type="ORF">A6302_01906</name>
</gene>
<feature type="domain" description="HPt" evidence="3">
    <location>
        <begin position="51"/>
        <end position="110"/>
    </location>
</feature>
<organism evidence="4 5">
    <name type="scientific">Methylobrevis pamukkalensis</name>
    <dbReference type="NCBI Taxonomy" id="1439726"/>
    <lineage>
        <taxon>Bacteria</taxon>
        <taxon>Pseudomonadati</taxon>
        <taxon>Pseudomonadota</taxon>
        <taxon>Alphaproteobacteria</taxon>
        <taxon>Hyphomicrobiales</taxon>
        <taxon>Pleomorphomonadaceae</taxon>
        <taxon>Methylobrevis</taxon>
    </lineage>
</organism>
<evidence type="ECO:0000313" key="4">
    <source>
        <dbReference type="EMBL" id="ODN70746.1"/>
    </source>
</evidence>
<sequence length="138" mass="13983">MQNDPEQALSPTDETHPAAHGRPPQEDGAAPVDLAHLAAQTFGNEDLAREVLAMFVNQTEALMAEAAADVTSRGRIAHKISGSARGIGAFAVARAAEAVEIGAGAGSADAPSDDAFGRLGQAVAAANAFIRGRLGAEI</sequence>
<dbReference type="InterPro" id="IPR036641">
    <property type="entry name" value="HPT_dom_sf"/>
</dbReference>
<dbReference type="GO" id="GO:0004672">
    <property type="term" value="F:protein kinase activity"/>
    <property type="evidence" value="ECO:0007669"/>
    <property type="project" value="UniProtKB-ARBA"/>
</dbReference>
<dbReference type="Pfam" id="PF01627">
    <property type="entry name" value="Hpt"/>
    <property type="match status" value="1"/>
</dbReference>
<dbReference type="Proteomes" id="UP000094622">
    <property type="component" value="Unassembled WGS sequence"/>
</dbReference>
<evidence type="ECO:0000256" key="1">
    <source>
        <dbReference type="ARBA" id="ARBA00023012"/>
    </source>
</evidence>
<dbReference type="InterPro" id="IPR008207">
    <property type="entry name" value="Sig_transdc_His_kin_Hpt_dom"/>
</dbReference>
<proteinExistence type="predicted"/>
<dbReference type="Gene3D" id="1.20.120.160">
    <property type="entry name" value="HPT domain"/>
    <property type="match status" value="1"/>
</dbReference>
<comment type="caution">
    <text evidence="4">The sequence shown here is derived from an EMBL/GenBank/DDBJ whole genome shotgun (WGS) entry which is preliminary data.</text>
</comment>
<evidence type="ECO:0000313" key="5">
    <source>
        <dbReference type="Proteomes" id="UP000094622"/>
    </source>
</evidence>